<feature type="compositionally biased region" description="Low complexity" evidence="1">
    <location>
        <begin position="202"/>
        <end position="211"/>
    </location>
</feature>
<proteinExistence type="predicted"/>
<sequence length="261" mass="28662">APPRPPRPRARRLRASRAVGRRRAGAHRRRGRAHPHGGPAHARRAHRLRGDVAPRRRRGVPRLARRGGAGPCLVRHAGPDRRGARDSLRRRLPAARAHARRGAAAGAPGGLRAGHHPRGGGRGQGGAARARPRPRARAAPQRARLDRARRGAALQRRRQRAPRAAGGEPRRAERAGARGRARERGRARPQPRLREGRGARDAGVAGHVRPVGPRRVRRPAHHQRLLPRLRAHLRAVAHPRRAARPAHPRHPPPRAAAPRAR</sequence>
<reference evidence="2" key="1">
    <citation type="submission" date="2020-02" db="EMBL/GenBank/DDBJ databases">
        <authorList>
            <person name="Meier V. D."/>
        </authorList>
    </citation>
    <scope>NUCLEOTIDE SEQUENCE</scope>
    <source>
        <strain evidence="2">AVDCRST_MAG11</strain>
    </source>
</reference>
<dbReference type="AlphaFoldDB" id="A0A6J4LU28"/>
<feature type="compositionally biased region" description="Basic residues" evidence="1">
    <location>
        <begin position="90"/>
        <end position="101"/>
    </location>
</feature>
<organism evidence="2">
    <name type="scientific">uncultured Gemmatimonadaceae bacterium</name>
    <dbReference type="NCBI Taxonomy" id="246130"/>
    <lineage>
        <taxon>Bacteria</taxon>
        <taxon>Pseudomonadati</taxon>
        <taxon>Gemmatimonadota</taxon>
        <taxon>Gemmatimonadia</taxon>
        <taxon>Gemmatimonadales</taxon>
        <taxon>Gemmatimonadaceae</taxon>
        <taxon>environmental samples</taxon>
    </lineage>
</organism>
<feature type="non-terminal residue" evidence="2">
    <location>
        <position position="261"/>
    </location>
</feature>
<feature type="non-terminal residue" evidence="2">
    <location>
        <position position="1"/>
    </location>
</feature>
<feature type="compositionally biased region" description="Basic residues" evidence="1">
    <location>
        <begin position="212"/>
        <end position="252"/>
    </location>
</feature>
<feature type="compositionally biased region" description="Basic residues" evidence="1">
    <location>
        <begin position="55"/>
        <end position="65"/>
    </location>
</feature>
<feature type="compositionally biased region" description="Basic and acidic residues" evidence="1">
    <location>
        <begin position="77"/>
        <end position="89"/>
    </location>
</feature>
<dbReference type="EMBL" id="CADCTU010000623">
    <property type="protein sequence ID" value="CAA9338129.1"/>
    <property type="molecule type" value="Genomic_DNA"/>
</dbReference>
<feature type="compositionally biased region" description="Basic residues" evidence="1">
    <location>
        <begin position="1"/>
        <end position="47"/>
    </location>
</feature>
<feature type="compositionally biased region" description="Basic and acidic residues" evidence="1">
    <location>
        <begin position="168"/>
        <end position="200"/>
    </location>
</feature>
<protein>
    <submittedName>
        <fullName evidence="2">Uncharacterized protein</fullName>
    </submittedName>
</protein>
<name>A0A6J4LU28_9BACT</name>
<gene>
    <name evidence="2" type="ORF">AVDCRST_MAG11-2835</name>
</gene>
<accession>A0A6J4LU28</accession>
<evidence type="ECO:0000256" key="1">
    <source>
        <dbReference type="SAM" id="MobiDB-lite"/>
    </source>
</evidence>
<feature type="region of interest" description="Disordered" evidence="1">
    <location>
        <begin position="1"/>
        <end position="261"/>
    </location>
</feature>
<evidence type="ECO:0000313" key="2">
    <source>
        <dbReference type="EMBL" id="CAA9338129.1"/>
    </source>
</evidence>